<dbReference type="EMBL" id="CP025570">
    <property type="protein sequence ID" value="AZZ39005.1"/>
    <property type="molecule type" value="Genomic_DNA"/>
</dbReference>
<reference evidence="6" key="1">
    <citation type="submission" date="2017-12" db="EMBL/GenBank/DDBJ databases">
        <title>Whole genome sequencing of Acidipropionibacterium jensenii strains JS279 and JS280.</title>
        <authorList>
            <person name="Deptula P."/>
            <person name="Laine P."/>
            <person name="Smolander O.-P."/>
            <person name="Paulin L."/>
            <person name="Auvinen P."/>
            <person name="Varmanen P."/>
        </authorList>
    </citation>
    <scope>NUCLEOTIDE SEQUENCE [LARGE SCALE GENOMIC DNA]</scope>
    <source>
        <strain evidence="6">JS280</strain>
    </source>
</reference>
<dbReference type="Pfam" id="PF00293">
    <property type="entry name" value="NUDIX"/>
    <property type="match status" value="1"/>
</dbReference>
<evidence type="ECO:0000313" key="6">
    <source>
        <dbReference type="Proteomes" id="UP000285875"/>
    </source>
</evidence>
<dbReference type="Gene3D" id="3.90.79.10">
    <property type="entry name" value="Nucleoside Triphosphate Pyrophosphohydrolase"/>
    <property type="match status" value="1"/>
</dbReference>
<dbReference type="Proteomes" id="UP000285875">
    <property type="component" value="Chromosome"/>
</dbReference>
<dbReference type="PANTHER" id="PTHR43046:SF16">
    <property type="entry name" value="ADP-RIBOSE PYROPHOSPHATASE YJHB-RELATED"/>
    <property type="match status" value="1"/>
</dbReference>
<dbReference type="InterPro" id="IPR000086">
    <property type="entry name" value="NUDIX_hydrolase_dom"/>
</dbReference>
<dbReference type="KEGG" id="aji:C0Z10_03705"/>
<dbReference type="InterPro" id="IPR015797">
    <property type="entry name" value="NUDIX_hydrolase-like_dom_sf"/>
</dbReference>
<evidence type="ECO:0000313" key="5">
    <source>
        <dbReference type="EMBL" id="AZZ39005.1"/>
    </source>
</evidence>
<sequence length="209" mass="23241">MGRSLWSLGADRPERDTAHAPETLRARPHDLPDGLLRAARRANLDGVPTPEFILQLREQIGHRDLWLSGATATVVRQVAGRPAEVLLVRRSDDSSWTPICGIVEPGELPSQTVVREAAEEACVQIEVVRLTRMAVSGTIEYSNRDRCNYLDHDFLCRWVAGEPRVGDDESTDARFFPLDALPPLKPRHARRIEVALAGGPDVVIEHDPH</sequence>
<dbReference type="AlphaFoldDB" id="A0A3Q9UIK9"/>
<dbReference type="PROSITE" id="PS51462">
    <property type="entry name" value="NUDIX"/>
    <property type="match status" value="1"/>
</dbReference>
<accession>A0A3Q9UIK9</accession>
<evidence type="ECO:0000256" key="1">
    <source>
        <dbReference type="ARBA" id="ARBA00001946"/>
    </source>
</evidence>
<evidence type="ECO:0000256" key="3">
    <source>
        <dbReference type="SAM" id="MobiDB-lite"/>
    </source>
</evidence>
<dbReference type="CDD" id="cd18879">
    <property type="entry name" value="NUDIX_Hydrolase"/>
    <property type="match status" value="1"/>
</dbReference>
<dbReference type="PANTHER" id="PTHR43046">
    <property type="entry name" value="GDP-MANNOSE MANNOSYL HYDROLASE"/>
    <property type="match status" value="1"/>
</dbReference>
<feature type="compositionally biased region" description="Basic and acidic residues" evidence="3">
    <location>
        <begin position="11"/>
        <end position="29"/>
    </location>
</feature>
<gene>
    <name evidence="5" type="ORF">C0Z10_03705</name>
</gene>
<organism evidence="5 6">
    <name type="scientific">Acidipropionibacterium jensenii</name>
    <dbReference type="NCBI Taxonomy" id="1749"/>
    <lineage>
        <taxon>Bacteria</taxon>
        <taxon>Bacillati</taxon>
        <taxon>Actinomycetota</taxon>
        <taxon>Actinomycetes</taxon>
        <taxon>Propionibacteriales</taxon>
        <taxon>Propionibacteriaceae</taxon>
        <taxon>Acidipropionibacterium</taxon>
    </lineage>
</organism>
<feature type="region of interest" description="Disordered" evidence="3">
    <location>
        <begin position="1"/>
        <end position="29"/>
    </location>
</feature>
<dbReference type="GO" id="GO:0016787">
    <property type="term" value="F:hydrolase activity"/>
    <property type="evidence" value="ECO:0007669"/>
    <property type="project" value="UniProtKB-KW"/>
</dbReference>
<feature type="domain" description="Nudix hydrolase" evidence="4">
    <location>
        <begin position="65"/>
        <end position="200"/>
    </location>
</feature>
<keyword evidence="2" id="KW-0378">Hydrolase</keyword>
<name>A0A3Q9UIK9_9ACTN</name>
<proteinExistence type="predicted"/>
<evidence type="ECO:0000259" key="4">
    <source>
        <dbReference type="PROSITE" id="PS51462"/>
    </source>
</evidence>
<comment type="cofactor">
    <cofactor evidence="1">
        <name>Mg(2+)</name>
        <dbReference type="ChEBI" id="CHEBI:18420"/>
    </cofactor>
</comment>
<dbReference type="SUPFAM" id="SSF55811">
    <property type="entry name" value="Nudix"/>
    <property type="match status" value="1"/>
</dbReference>
<protein>
    <submittedName>
        <fullName evidence="5">NUDIX domain-containing protein</fullName>
    </submittedName>
</protein>
<evidence type="ECO:0000256" key="2">
    <source>
        <dbReference type="ARBA" id="ARBA00022801"/>
    </source>
</evidence>